<dbReference type="Proteomes" id="UP000824125">
    <property type="component" value="Unassembled WGS sequence"/>
</dbReference>
<keyword evidence="3 7" id="KW-0812">Transmembrane</keyword>
<evidence type="ECO:0000313" key="10">
    <source>
        <dbReference type="Proteomes" id="UP000824125"/>
    </source>
</evidence>
<evidence type="ECO:0000256" key="1">
    <source>
        <dbReference type="ARBA" id="ARBA00004651"/>
    </source>
</evidence>
<feature type="domain" description="Threonine/serine exporter-like N-terminal" evidence="8">
    <location>
        <begin position="14"/>
        <end position="245"/>
    </location>
</feature>
<dbReference type="GO" id="GO:0022857">
    <property type="term" value="F:transmembrane transporter activity"/>
    <property type="evidence" value="ECO:0007669"/>
    <property type="project" value="InterPro"/>
</dbReference>
<evidence type="ECO:0000256" key="6">
    <source>
        <dbReference type="ARBA" id="ARBA00034125"/>
    </source>
</evidence>
<dbReference type="EMBL" id="DVNM01000031">
    <property type="protein sequence ID" value="HIU69425.1"/>
    <property type="molecule type" value="Genomic_DNA"/>
</dbReference>
<protein>
    <submittedName>
        <fullName evidence="9">Threonine/serine exporter family protein</fullName>
    </submittedName>
</protein>
<evidence type="ECO:0000256" key="5">
    <source>
        <dbReference type="ARBA" id="ARBA00023136"/>
    </source>
</evidence>
<evidence type="ECO:0000259" key="8">
    <source>
        <dbReference type="Pfam" id="PF06738"/>
    </source>
</evidence>
<dbReference type="PANTHER" id="PTHR34390">
    <property type="entry name" value="UPF0442 PROTEIN YJJB-RELATED"/>
    <property type="match status" value="1"/>
</dbReference>
<feature type="transmembrane region" description="Helical" evidence="7">
    <location>
        <begin position="196"/>
        <end position="214"/>
    </location>
</feature>
<keyword evidence="4 7" id="KW-1133">Transmembrane helix</keyword>
<feature type="transmembrane region" description="Helical" evidence="7">
    <location>
        <begin position="166"/>
        <end position="184"/>
    </location>
</feature>
<dbReference type="PANTHER" id="PTHR34390:SF2">
    <property type="entry name" value="SUCCINATE TRANSPORTER SUBUNIT YJJP-RELATED"/>
    <property type="match status" value="1"/>
</dbReference>
<feature type="transmembrane region" description="Helical" evidence="7">
    <location>
        <begin position="142"/>
        <end position="159"/>
    </location>
</feature>
<feature type="transmembrane region" description="Helical" evidence="7">
    <location>
        <begin position="226"/>
        <end position="250"/>
    </location>
</feature>
<sequence length="255" mass="27624">METKQCEEFLEDVLDIARQLMQSGADAQRAEDTIRRICSAYGFVSCEAYVISSLIVVTIKDGTGRHYTQSVRIRSTGTDLGRLEELNAYSRKICAETPDVAAITKDLTSYKKPPSNMVLKCAGYMLAAGGFAVFFGGSMLDGLAAALTAILIFFMDYNFKLRNINNVVYTFVASFLSGCIAWLLYAAGLGNSLDKIMIGDIMLFIPGLIVVNSVKELFNRDIMTGLYKLVEAALVTVSIAGGFGLSHIVMGGVGL</sequence>
<keyword evidence="2" id="KW-1003">Cell membrane</keyword>
<evidence type="ECO:0000256" key="3">
    <source>
        <dbReference type="ARBA" id="ARBA00022692"/>
    </source>
</evidence>
<evidence type="ECO:0000256" key="4">
    <source>
        <dbReference type="ARBA" id="ARBA00022989"/>
    </source>
</evidence>
<dbReference type="AlphaFoldDB" id="A0A9D1SPC2"/>
<evidence type="ECO:0000256" key="2">
    <source>
        <dbReference type="ARBA" id="ARBA00022475"/>
    </source>
</evidence>
<evidence type="ECO:0000313" key="9">
    <source>
        <dbReference type="EMBL" id="HIU69425.1"/>
    </source>
</evidence>
<accession>A0A9D1SPC2</accession>
<comment type="similarity">
    <text evidence="6">Belongs to the ThrE exporter (TC 2.A.79) family.</text>
</comment>
<dbReference type="InterPro" id="IPR010619">
    <property type="entry name" value="ThrE-like_N"/>
</dbReference>
<keyword evidence="5 7" id="KW-0472">Membrane</keyword>
<dbReference type="Pfam" id="PF06738">
    <property type="entry name" value="ThrE"/>
    <property type="match status" value="1"/>
</dbReference>
<gene>
    <name evidence="9" type="ORF">IAD23_05635</name>
</gene>
<organism evidence="9 10">
    <name type="scientific">Candidatus Scybalenecus merdavium</name>
    <dbReference type="NCBI Taxonomy" id="2840939"/>
    <lineage>
        <taxon>Bacteria</taxon>
        <taxon>Bacillati</taxon>
        <taxon>Bacillota</taxon>
        <taxon>Clostridia</taxon>
        <taxon>Eubacteriales</taxon>
        <taxon>Oscillospiraceae</taxon>
        <taxon>Oscillospiraceae incertae sedis</taxon>
        <taxon>Candidatus Scybalenecus</taxon>
    </lineage>
</organism>
<evidence type="ECO:0000256" key="7">
    <source>
        <dbReference type="SAM" id="Phobius"/>
    </source>
</evidence>
<dbReference type="GO" id="GO:0015744">
    <property type="term" value="P:succinate transport"/>
    <property type="evidence" value="ECO:0007669"/>
    <property type="project" value="TreeGrafter"/>
</dbReference>
<comment type="caution">
    <text evidence="9">The sequence shown here is derived from an EMBL/GenBank/DDBJ whole genome shotgun (WGS) entry which is preliminary data.</text>
</comment>
<dbReference type="GO" id="GO:0005886">
    <property type="term" value="C:plasma membrane"/>
    <property type="evidence" value="ECO:0007669"/>
    <property type="project" value="UniProtKB-SubCell"/>
</dbReference>
<reference evidence="9" key="2">
    <citation type="journal article" date="2021" name="PeerJ">
        <title>Extensive microbial diversity within the chicken gut microbiome revealed by metagenomics and culture.</title>
        <authorList>
            <person name="Gilroy R."/>
            <person name="Ravi A."/>
            <person name="Getino M."/>
            <person name="Pursley I."/>
            <person name="Horton D.L."/>
            <person name="Alikhan N.F."/>
            <person name="Baker D."/>
            <person name="Gharbi K."/>
            <person name="Hall N."/>
            <person name="Watson M."/>
            <person name="Adriaenssens E.M."/>
            <person name="Foster-Nyarko E."/>
            <person name="Jarju S."/>
            <person name="Secka A."/>
            <person name="Antonio M."/>
            <person name="Oren A."/>
            <person name="Chaudhuri R.R."/>
            <person name="La Ragione R."/>
            <person name="Hildebrand F."/>
            <person name="Pallen M.J."/>
        </authorList>
    </citation>
    <scope>NUCLEOTIDE SEQUENCE</scope>
    <source>
        <strain evidence="9">CHK176-6737</strain>
    </source>
</reference>
<reference evidence="9" key="1">
    <citation type="submission" date="2020-10" db="EMBL/GenBank/DDBJ databases">
        <authorList>
            <person name="Gilroy R."/>
        </authorList>
    </citation>
    <scope>NUCLEOTIDE SEQUENCE</scope>
    <source>
        <strain evidence="9">CHK176-6737</strain>
    </source>
</reference>
<name>A0A9D1SPC2_9FIRM</name>
<proteinExistence type="inferred from homology"/>
<dbReference type="InterPro" id="IPR050539">
    <property type="entry name" value="ThrE_Dicarb/AminoAcid_Exp"/>
</dbReference>
<comment type="subcellular location">
    <subcellularLocation>
        <location evidence="1">Cell membrane</location>
        <topology evidence="1">Multi-pass membrane protein</topology>
    </subcellularLocation>
</comment>